<dbReference type="InterPro" id="IPR037175">
    <property type="entry name" value="KFase_sf"/>
</dbReference>
<evidence type="ECO:0000313" key="1">
    <source>
        <dbReference type="EMBL" id="MBP2329279.1"/>
    </source>
</evidence>
<dbReference type="Pfam" id="PF04199">
    <property type="entry name" value="Cyclase"/>
    <property type="match status" value="1"/>
</dbReference>
<accession>A0ABS4TY15</accession>
<dbReference type="RefSeq" id="WP_209646108.1">
    <property type="nucleotide sequence ID" value="NZ_JAGINW010000001.1"/>
</dbReference>
<gene>
    <name evidence="1" type="ORF">JOF56_009664</name>
</gene>
<dbReference type="PANTHER" id="PTHR34861">
    <property type="match status" value="1"/>
</dbReference>
<dbReference type="Proteomes" id="UP001519332">
    <property type="component" value="Unassembled WGS sequence"/>
</dbReference>
<name>A0ABS4TY15_9PSEU</name>
<dbReference type="SUPFAM" id="SSF102198">
    <property type="entry name" value="Putative cyclase"/>
    <property type="match status" value="1"/>
</dbReference>
<evidence type="ECO:0008006" key="3">
    <source>
        <dbReference type="Google" id="ProtNLM"/>
    </source>
</evidence>
<organism evidence="1 2">
    <name type="scientific">Kibdelosporangium banguiense</name>
    <dbReference type="NCBI Taxonomy" id="1365924"/>
    <lineage>
        <taxon>Bacteria</taxon>
        <taxon>Bacillati</taxon>
        <taxon>Actinomycetota</taxon>
        <taxon>Actinomycetes</taxon>
        <taxon>Pseudonocardiales</taxon>
        <taxon>Pseudonocardiaceae</taxon>
        <taxon>Kibdelosporangium</taxon>
    </lineage>
</organism>
<proteinExistence type="predicted"/>
<dbReference type="PANTHER" id="PTHR34861:SF10">
    <property type="entry name" value="CYCLASE"/>
    <property type="match status" value="1"/>
</dbReference>
<evidence type="ECO:0000313" key="2">
    <source>
        <dbReference type="Proteomes" id="UP001519332"/>
    </source>
</evidence>
<dbReference type="EMBL" id="JAGINW010000001">
    <property type="protein sequence ID" value="MBP2329279.1"/>
    <property type="molecule type" value="Genomic_DNA"/>
</dbReference>
<protein>
    <recommendedName>
        <fullName evidence="3">Cyclase family protein</fullName>
    </recommendedName>
</protein>
<dbReference type="Gene3D" id="3.50.30.50">
    <property type="entry name" value="Putative cyclase"/>
    <property type="match status" value="1"/>
</dbReference>
<keyword evidence="2" id="KW-1185">Reference proteome</keyword>
<comment type="caution">
    <text evidence="1">The sequence shown here is derived from an EMBL/GenBank/DDBJ whole genome shotgun (WGS) entry which is preliminary data.</text>
</comment>
<reference evidence="1 2" key="1">
    <citation type="submission" date="2021-03" db="EMBL/GenBank/DDBJ databases">
        <title>Sequencing the genomes of 1000 actinobacteria strains.</title>
        <authorList>
            <person name="Klenk H.-P."/>
        </authorList>
    </citation>
    <scope>NUCLEOTIDE SEQUENCE [LARGE SCALE GENOMIC DNA]</scope>
    <source>
        <strain evidence="1 2">DSM 46670</strain>
    </source>
</reference>
<sequence>MRDREMTDEELLALNERVSNRGRWGDDDELGTLNYITPEKRCAAAALVRSGETVSIGRDLTATPDPITSEAVDHRVLFVGPGPNYATDYVGIEPHGFTMTHLDAVCHSTWNGHLYNGRRVEDIQRYDGLAFGSIYAMRDGIFTRGVLLDLARARGVEYFEPDRLIEVEDLEAAEEQCGVRVQSGDALFVRMGLRRWEAVHGPQSPDERAGLGARCLEWIHEREVAVYGGDCVEFIPYPSDVIRMPLHHIGMPSMGLVLLDWPEVERLAATCERRTRWEFLFTVAPIRLPRATGAAVNPICVF</sequence>
<dbReference type="InterPro" id="IPR007325">
    <property type="entry name" value="KFase/CYL"/>
</dbReference>